<dbReference type="InterPro" id="IPR048000">
    <property type="entry name" value="TnsA-like"/>
</dbReference>
<name>A0A8J3JHU0_9ACTN</name>
<dbReference type="AlphaFoldDB" id="A0A8J3JHU0"/>
<reference evidence="1 2" key="1">
    <citation type="submission" date="2021-01" db="EMBL/GenBank/DDBJ databases">
        <title>Whole genome shotgun sequence of Catellatospora bangladeshensis NBRC 107357.</title>
        <authorList>
            <person name="Komaki H."/>
            <person name="Tamura T."/>
        </authorList>
    </citation>
    <scope>NUCLEOTIDE SEQUENCE [LARGE SCALE GENOMIC DNA]</scope>
    <source>
        <strain evidence="1 2">NBRC 107357</strain>
    </source>
</reference>
<comment type="caution">
    <text evidence="1">The sequence shown here is derived from an EMBL/GenBank/DDBJ whole genome shotgun (WGS) entry which is preliminary data.</text>
</comment>
<gene>
    <name evidence="1" type="ORF">Cba03nite_22670</name>
</gene>
<protein>
    <recommendedName>
        <fullName evidence="3">TnsA-like heteromeric transposase endonuclease subunit</fullName>
    </recommendedName>
</protein>
<dbReference type="EMBL" id="BONF01000011">
    <property type="protein sequence ID" value="GIF80918.1"/>
    <property type="molecule type" value="Genomic_DNA"/>
</dbReference>
<dbReference type="NCBIfam" id="NF033179">
    <property type="entry name" value="TnsA_like_Actin"/>
    <property type="match status" value="1"/>
</dbReference>
<dbReference type="Proteomes" id="UP000601223">
    <property type="component" value="Unassembled WGS sequence"/>
</dbReference>
<accession>A0A8J3JHU0</accession>
<evidence type="ECO:0000313" key="2">
    <source>
        <dbReference type="Proteomes" id="UP000601223"/>
    </source>
</evidence>
<sequence length="187" mass="20856">MQFLVSTGRHHGFESVAEQRLLLVLDFAAELTDVLSQPFRLRFASGGGWREHVPDFLALTRAGGWLIDVRPGERIEDEDRVCFAAANEAALACGWRYTVVTGWRSHVIATVDTLSAQRRPLVDQFGLQAQLLAGAAERPRPFGELVQQTKAPAVARAHLLHLLWRRQLGIDLGRPLADAALVWRACW</sequence>
<keyword evidence="2" id="KW-1185">Reference proteome</keyword>
<organism evidence="1 2">
    <name type="scientific">Catellatospora bangladeshensis</name>
    <dbReference type="NCBI Taxonomy" id="310355"/>
    <lineage>
        <taxon>Bacteria</taxon>
        <taxon>Bacillati</taxon>
        <taxon>Actinomycetota</taxon>
        <taxon>Actinomycetes</taxon>
        <taxon>Micromonosporales</taxon>
        <taxon>Micromonosporaceae</taxon>
        <taxon>Catellatospora</taxon>
    </lineage>
</organism>
<evidence type="ECO:0008006" key="3">
    <source>
        <dbReference type="Google" id="ProtNLM"/>
    </source>
</evidence>
<evidence type="ECO:0000313" key="1">
    <source>
        <dbReference type="EMBL" id="GIF80918.1"/>
    </source>
</evidence>
<proteinExistence type="predicted"/>